<reference evidence="3" key="1">
    <citation type="journal article" date="2013" name="Nat. Genet.">
        <title>The draft genomes of soft-shell turtle and green sea turtle yield insights into the development and evolution of the turtle-specific body plan.</title>
        <authorList>
            <person name="Wang Z."/>
            <person name="Pascual-Anaya J."/>
            <person name="Zadissa A."/>
            <person name="Li W."/>
            <person name="Niimura Y."/>
            <person name="Huang Z."/>
            <person name="Li C."/>
            <person name="White S."/>
            <person name="Xiong Z."/>
            <person name="Fang D."/>
            <person name="Wang B."/>
            <person name="Ming Y."/>
            <person name="Chen Y."/>
            <person name="Zheng Y."/>
            <person name="Kuraku S."/>
            <person name="Pignatelli M."/>
            <person name="Herrero J."/>
            <person name="Beal K."/>
            <person name="Nozawa M."/>
            <person name="Li Q."/>
            <person name="Wang J."/>
            <person name="Zhang H."/>
            <person name="Yu L."/>
            <person name="Shigenobu S."/>
            <person name="Wang J."/>
            <person name="Liu J."/>
            <person name="Flicek P."/>
            <person name="Searle S."/>
            <person name="Wang J."/>
            <person name="Kuratani S."/>
            <person name="Yin Y."/>
            <person name="Aken B."/>
            <person name="Zhang G."/>
            <person name="Irie N."/>
        </authorList>
    </citation>
    <scope>NUCLEOTIDE SEQUENCE [LARGE SCALE GENOMIC DNA]</scope>
</reference>
<dbReference type="EMBL" id="KB473078">
    <property type="protein sequence ID" value="EMP42455.1"/>
    <property type="molecule type" value="Genomic_DNA"/>
</dbReference>
<organism evidence="2 3">
    <name type="scientific">Chelonia mydas</name>
    <name type="common">Green sea-turtle</name>
    <name type="synonym">Chelonia agassizi</name>
    <dbReference type="NCBI Taxonomy" id="8469"/>
    <lineage>
        <taxon>Eukaryota</taxon>
        <taxon>Metazoa</taxon>
        <taxon>Chordata</taxon>
        <taxon>Craniata</taxon>
        <taxon>Vertebrata</taxon>
        <taxon>Euteleostomi</taxon>
        <taxon>Archelosauria</taxon>
        <taxon>Testudinata</taxon>
        <taxon>Testudines</taxon>
        <taxon>Cryptodira</taxon>
        <taxon>Durocryptodira</taxon>
        <taxon>Americhelydia</taxon>
        <taxon>Chelonioidea</taxon>
        <taxon>Cheloniidae</taxon>
        <taxon>Chelonia</taxon>
    </lineage>
</organism>
<evidence type="ECO:0000256" key="1">
    <source>
        <dbReference type="SAM" id="MobiDB-lite"/>
    </source>
</evidence>
<keyword evidence="3" id="KW-1185">Reference proteome</keyword>
<name>M7C2Q5_CHEMY</name>
<feature type="compositionally biased region" description="Basic and acidic residues" evidence="1">
    <location>
        <begin position="10"/>
        <end position="28"/>
    </location>
</feature>
<protein>
    <submittedName>
        <fullName evidence="2">F-box/LRR-repeat protein 4</fullName>
    </submittedName>
</protein>
<dbReference type="SMART" id="SM00367">
    <property type="entry name" value="LRR_CC"/>
    <property type="match status" value="1"/>
</dbReference>
<dbReference type="STRING" id="8469.M7C2Q5"/>
<evidence type="ECO:0000313" key="2">
    <source>
        <dbReference type="EMBL" id="EMP42455.1"/>
    </source>
</evidence>
<dbReference type="InterPro" id="IPR032675">
    <property type="entry name" value="LRR_dom_sf"/>
</dbReference>
<dbReference type="Proteomes" id="UP000031443">
    <property type="component" value="Unassembled WGS sequence"/>
</dbReference>
<dbReference type="InterPro" id="IPR006553">
    <property type="entry name" value="Leu-rich_rpt_Cys-con_subtyp"/>
</dbReference>
<feature type="region of interest" description="Disordered" evidence="1">
    <location>
        <begin position="1"/>
        <end position="28"/>
    </location>
</feature>
<dbReference type="Gene3D" id="3.80.10.10">
    <property type="entry name" value="Ribonuclease Inhibitor"/>
    <property type="match status" value="1"/>
</dbReference>
<evidence type="ECO:0000313" key="3">
    <source>
        <dbReference type="Proteomes" id="UP000031443"/>
    </source>
</evidence>
<gene>
    <name evidence="2" type="ORF">UY3_00294</name>
</gene>
<sequence>MEKMRKKGTWGREKEKVMDNERESEGKGEEGDNVRFLKVCGSELVRLELACGHFLNETCLEVIAEMCPNLQELNLSSCDKLPPQAFIHIAKVCSLKRLILYRTKVEVVLETLRLIILSDSNIFIEDISSEIVQVFVATIPVFSVEIGTWMRVQWLKSHLDKMRDVGKLGEGLRRYGRVYICHFKESSEGSATSDSSIEVRVAVPQLPLLQKPCERPPTTPFWVRAPTITNSNRSVCDTDIEELAANCTHLRQLDILGKQTGPARQELSLACRVPKVANPCSRPFSYEDSLQNVNHTLSNCHILACNADQ</sequence>
<dbReference type="AlphaFoldDB" id="M7C2Q5"/>
<proteinExistence type="predicted"/>
<dbReference type="SUPFAM" id="SSF52047">
    <property type="entry name" value="RNI-like"/>
    <property type="match status" value="1"/>
</dbReference>
<accession>M7C2Q5</accession>